<dbReference type="EMBL" id="NKCL01000198">
    <property type="protein sequence ID" value="RSL78735.1"/>
    <property type="molecule type" value="Genomic_DNA"/>
</dbReference>
<dbReference type="GO" id="GO:0018580">
    <property type="term" value="F:nitronate monooxygenase activity"/>
    <property type="evidence" value="ECO:0007669"/>
    <property type="project" value="InterPro"/>
</dbReference>
<dbReference type="Proteomes" id="UP000287972">
    <property type="component" value="Unassembled WGS sequence"/>
</dbReference>
<evidence type="ECO:0000256" key="3">
    <source>
        <dbReference type="ARBA" id="ARBA00023002"/>
    </source>
</evidence>
<dbReference type="CDD" id="cd04730">
    <property type="entry name" value="NPD_like"/>
    <property type="match status" value="1"/>
</dbReference>
<keyword evidence="3" id="KW-0560">Oxidoreductase</keyword>
<keyword evidence="2" id="KW-0288">FMN</keyword>
<dbReference type="Gene3D" id="3.20.20.70">
    <property type="entry name" value="Aldolase class I"/>
    <property type="match status" value="1"/>
</dbReference>
<organism evidence="4 5">
    <name type="scientific">Fusarium floridanum</name>
    <dbReference type="NCBI Taxonomy" id="1325733"/>
    <lineage>
        <taxon>Eukaryota</taxon>
        <taxon>Fungi</taxon>
        <taxon>Dikarya</taxon>
        <taxon>Ascomycota</taxon>
        <taxon>Pezizomycotina</taxon>
        <taxon>Sordariomycetes</taxon>
        <taxon>Hypocreomycetidae</taxon>
        <taxon>Hypocreales</taxon>
        <taxon>Nectriaceae</taxon>
        <taxon>Fusarium</taxon>
        <taxon>Fusarium solani species complex</taxon>
    </lineage>
</organism>
<dbReference type="InterPro" id="IPR013785">
    <property type="entry name" value="Aldolase_TIM"/>
</dbReference>
<evidence type="ECO:0000313" key="4">
    <source>
        <dbReference type="EMBL" id="RSL78735.1"/>
    </source>
</evidence>
<evidence type="ECO:0000256" key="1">
    <source>
        <dbReference type="ARBA" id="ARBA00022630"/>
    </source>
</evidence>
<dbReference type="PANTHER" id="PTHR32332">
    <property type="entry name" value="2-NITROPROPANE DIOXYGENASE"/>
    <property type="match status" value="1"/>
</dbReference>
<evidence type="ECO:0000256" key="2">
    <source>
        <dbReference type="ARBA" id="ARBA00022643"/>
    </source>
</evidence>
<keyword evidence="5" id="KW-1185">Reference proteome</keyword>
<protein>
    <submittedName>
        <fullName evidence="4">Uncharacterized protein</fullName>
    </submittedName>
</protein>
<gene>
    <name evidence="4" type="ORF">CEP51_007948</name>
</gene>
<accession>A0A428RMH7</accession>
<sequence>MRLQVILLRGLVSNIMRSCLRISKAKSCTLRLHYIKNFSANMPDRKSQLQKLQQSLPWTQIPLVASAPMGGVATSDLAIAVSKSGGLGQLGFSGSVLGIQMELEKVKEGLKDVISTEFLPVGVGIICLSNNVQPWLQLFRRYQPATVWLSFGTAHQFLTWTIGIRDVSPNTKIWIQLGDVTSAVEVAKVCRPDALVLQGSDAGGHGHAHGASIVTLVPEVMDALEDEGLGDISIIAAGGIMDGRSAAAAIMLGASGVVMGTRYLGAEEAQFDTDVREAVFQETDGGKNTVRSRVFDDLYGDNFWPETYDGRCLRGAIYQDFEAGMAIEEVQRNVYKASAKLGSGEAPIKDVMTVWAGTGVGMVKRLEKAGDITRTVREDAKKLLAGGSSWV</sequence>
<reference evidence="4 5" key="1">
    <citation type="submission" date="2017-06" db="EMBL/GenBank/DDBJ databases">
        <title>Comparative genomic analysis of Ambrosia Fusariam Clade fungi.</title>
        <authorList>
            <person name="Stajich J.E."/>
            <person name="Carrillo J."/>
            <person name="Kijimoto T."/>
            <person name="Eskalen A."/>
            <person name="O'Donnell K."/>
            <person name="Kasson M."/>
        </authorList>
    </citation>
    <scope>NUCLEOTIDE SEQUENCE [LARGE SCALE GENOMIC DNA]</scope>
    <source>
        <strain evidence="4 5">NRRL62606</strain>
    </source>
</reference>
<comment type="caution">
    <text evidence="4">The sequence shown here is derived from an EMBL/GenBank/DDBJ whole genome shotgun (WGS) entry which is preliminary data.</text>
</comment>
<evidence type="ECO:0000313" key="5">
    <source>
        <dbReference type="Proteomes" id="UP000287972"/>
    </source>
</evidence>
<keyword evidence="1" id="KW-0285">Flavoprotein</keyword>
<dbReference type="SUPFAM" id="SSF51412">
    <property type="entry name" value="Inosine monophosphate dehydrogenase (IMPDH)"/>
    <property type="match status" value="1"/>
</dbReference>
<proteinExistence type="predicted"/>
<dbReference type="InterPro" id="IPR004136">
    <property type="entry name" value="NMO"/>
</dbReference>
<dbReference type="Pfam" id="PF03060">
    <property type="entry name" value="NMO"/>
    <property type="match status" value="1"/>
</dbReference>
<dbReference type="PANTHER" id="PTHR32332:SF34">
    <property type="entry name" value="2-NITROPROPANE DIOXYGENASE FAMILY, PUTATIVE-RELATED"/>
    <property type="match status" value="1"/>
</dbReference>
<dbReference type="AlphaFoldDB" id="A0A428RMH7"/>
<name>A0A428RMH7_9HYPO</name>